<accession>A0A0B0P7E2</accession>
<dbReference type="AlphaFoldDB" id="A0A0B0P7E2"/>
<reference evidence="2" key="1">
    <citation type="submission" date="2014-09" db="EMBL/GenBank/DDBJ databases">
        <authorList>
            <person name="Mudge J."/>
            <person name="Ramaraj T."/>
            <person name="Lindquist I.E."/>
            <person name="Bharti A.K."/>
            <person name="Sundararajan A."/>
            <person name="Cameron C.T."/>
            <person name="Woodward J.E."/>
            <person name="May G.D."/>
            <person name="Brubaker C."/>
            <person name="Broadhvest J."/>
            <person name="Wilkins T.A."/>
        </authorList>
    </citation>
    <scope>NUCLEOTIDE SEQUENCE</scope>
    <source>
        <strain evidence="2">cv. AKA8401</strain>
    </source>
</reference>
<organism evidence="1 2">
    <name type="scientific">Gossypium arboreum</name>
    <name type="common">Tree cotton</name>
    <name type="synonym">Gossypium nanking</name>
    <dbReference type="NCBI Taxonomy" id="29729"/>
    <lineage>
        <taxon>Eukaryota</taxon>
        <taxon>Viridiplantae</taxon>
        <taxon>Streptophyta</taxon>
        <taxon>Embryophyta</taxon>
        <taxon>Tracheophyta</taxon>
        <taxon>Spermatophyta</taxon>
        <taxon>Magnoliopsida</taxon>
        <taxon>eudicotyledons</taxon>
        <taxon>Gunneridae</taxon>
        <taxon>Pentapetalae</taxon>
        <taxon>rosids</taxon>
        <taxon>malvids</taxon>
        <taxon>Malvales</taxon>
        <taxon>Malvaceae</taxon>
        <taxon>Malvoideae</taxon>
        <taxon>Gossypium</taxon>
    </lineage>
</organism>
<gene>
    <name evidence="1" type="ORF">F383_29120</name>
</gene>
<protein>
    <submittedName>
        <fullName evidence="1">Uncharacterized protein</fullName>
    </submittedName>
</protein>
<keyword evidence="2" id="KW-1185">Reference proteome</keyword>
<sequence length="30" mass="3514">MPCLDMVLHDILALETLPIAMSWHCLTWYP</sequence>
<proteinExistence type="predicted"/>
<dbReference type="EMBL" id="KN422430">
    <property type="protein sequence ID" value="KHG22658.1"/>
    <property type="molecule type" value="Genomic_DNA"/>
</dbReference>
<evidence type="ECO:0000313" key="1">
    <source>
        <dbReference type="EMBL" id="KHG22658.1"/>
    </source>
</evidence>
<name>A0A0B0P7E2_GOSAR</name>
<evidence type="ECO:0000313" key="2">
    <source>
        <dbReference type="Proteomes" id="UP000032142"/>
    </source>
</evidence>
<dbReference type="Proteomes" id="UP000032142">
    <property type="component" value="Unassembled WGS sequence"/>
</dbReference>